<dbReference type="InterPro" id="IPR036259">
    <property type="entry name" value="MFS_trans_sf"/>
</dbReference>
<accession>A0A399EC69</accession>
<evidence type="ECO:0000313" key="9">
    <source>
        <dbReference type="EMBL" id="RIH81396.1"/>
    </source>
</evidence>
<dbReference type="Gene3D" id="1.20.1250.20">
    <property type="entry name" value="MFS general substrate transporter like domains"/>
    <property type="match status" value="1"/>
</dbReference>
<feature type="transmembrane region" description="Helical" evidence="7">
    <location>
        <begin position="102"/>
        <end position="122"/>
    </location>
</feature>
<dbReference type="PANTHER" id="PTHR23517">
    <property type="entry name" value="RESISTANCE PROTEIN MDTM, PUTATIVE-RELATED-RELATED"/>
    <property type="match status" value="1"/>
</dbReference>
<feature type="domain" description="Major facilitator superfamily (MFS) profile" evidence="8">
    <location>
        <begin position="1"/>
        <end position="329"/>
    </location>
</feature>
<evidence type="ECO:0000256" key="1">
    <source>
        <dbReference type="ARBA" id="ARBA00004651"/>
    </source>
</evidence>
<dbReference type="GO" id="GO:0005886">
    <property type="term" value="C:plasma membrane"/>
    <property type="evidence" value="ECO:0007669"/>
    <property type="project" value="UniProtKB-SubCell"/>
</dbReference>
<dbReference type="Pfam" id="PF07690">
    <property type="entry name" value="MFS_1"/>
    <property type="match status" value="1"/>
</dbReference>
<feature type="transmembrane region" description="Helical" evidence="7">
    <location>
        <begin position="147"/>
        <end position="169"/>
    </location>
</feature>
<keyword evidence="5 7" id="KW-1133">Transmembrane helix</keyword>
<organism evidence="9 10">
    <name type="scientific">Calidithermus terrae</name>
    <dbReference type="NCBI Taxonomy" id="1408545"/>
    <lineage>
        <taxon>Bacteria</taxon>
        <taxon>Thermotogati</taxon>
        <taxon>Deinococcota</taxon>
        <taxon>Deinococci</taxon>
        <taxon>Thermales</taxon>
        <taxon>Thermaceae</taxon>
        <taxon>Calidithermus</taxon>
    </lineage>
</organism>
<dbReference type="PROSITE" id="PS50850">
    <property type="entry name" value="MFS"/>
    <property type="match status" value="1"/>
</dbReference>
<dbReference type="InterPro" id="IPR011701">
    <property type="entry name" value="MFS"/>
</dbReference>
<dbReference type="EMBL" id="QXDL01000177">
    <property type="protein sequence ID" value="RIH81396.1"/>
    <property type="molecule type" value="Genomic_DNA"/>
</dbReference>
<dbReference type="Proteomes" id="UP000265715">
    <property type="component" value="Unassembled WGS sequence"/>
</dbReference>
<dbReference type="InterPro" id="IPR020846">
    <property type="entry name" value="MFS_dom"/>
</dbReference>
<feature type="transmembrane region" description="Helical" evidence="7">
    <location>
        <begin position="36"/>
        <end position="53"/>
    </location>
</feature>
<dbReference type="GO" id="GO:0022857">
    <property type="term" value="F:transmembrane transporter activity"/>
    <property type="evidence" value="ECO:0007669"/>
    <property type="project" value="InterPro"/>
</dbReference>
<keyword evidence="2" id="KW-0813">Transport</keyword>
<keyword evidence="4 7" id="KW-0812">Transmembrane</keyword>
<feature type="transmembrane region" description="Helical" evidence="7">
    <location>
        <begin position="74"/>
        <end position="96"/>
    </location>
</feature>
<evidence type="ECO:0000256" key="7">
    <source>
        <dbReference type="SAM" id="Phobius"/>
    </source>
</evidence>
<keyword evidence="3" id="KW-1003">Cell membrane</keyword>
<comment type="caution">
    <text evidence="9">The sequence shown here is derived from an EMBL/GenBank/DDBJ whole genome shotgun (WGS) entry which is preliminary data.</text>
</comment>
<protein>
    <submittedName>
        <fullName evidence="9">Multidrug resistance protein MdtH</fullName>
    </submittedName>
</protein>
<evidence type="ECO:0000256" key="6">
    <source>
        <dbReference type="ARBA" id="ARBA00023136"/>
    </source>
</evidence>
<dbReference type="SUPFAM" id="SSF103473">
    <property type="entry name" value="MFS general substrate transporter"/>
    <property type="match status" value="1"/>
</dbReference>
<keyword evidence="6 7" id="KW-0472">Membrane</keyword>
<proteinExistence type="predicted"/>
<dbReference type="InterPro" id="IPR050171">
    <property type="entry name" value="MFS_Transporters"/>
</dbReference>
<evidence type="ECO:0000256" key="5">
    <source>
        <dbReference type="ARBA" id="ARBA00022989"/>
    </source>
</evidence>
<evidence type="ECO:0000256" key="4">
    <source>
        <dbReference type="ARBA" id="ARBA00022692"/>
    </source>
</evidence>
<comment type="subcellular location">
    <subcellularLocation>
        <location evidence="1">Cell membrane</location>
        <topology evidence="1">Multi-pass membrane protein</topology>
    </subcellularLocation>
</comment>
<sequence length="334" mass="34170">MFSGALADRFGAKGLILGGLLVRSVGFVSLAWADSFALLMLSGLLAGLGGALFESPKSAAVTALSDEATRRRVFALQGTLGNVGMALGVLAGGLLIRASFDAVAVAAGLCYVVCYGITALLLPPVRVSSGERGLLEGIGMALRDRRFVGFTAVSMGYFMLWVQLSLSIALQAERLAGTSTAVSWVFLLNTVISVGLQYPLVRALEGRLSPLRALVLGTVVMSTGLGLIALAGSIAALLACVAVFALGVVILSPHQQVVMAELADPRALGSYMGFGWLGLAVGGALGNLAGGVLLDWGRASGLEALPWLVFAAVGYLSALGLVLFERAAGSAASR</sequence>
<feature type="transmembrane region" description="Helical" evidence="7">
    <location>
        <begin position="181"/>
        <end position="201"/>
    </location>
</feature>
<feature type="transmembrane region" description="Helical" evidence="7">
    <location>
        <begin position="274"/>
        <end position="293"/>
    </location>
</feature>
<gene>
    <name evidence="9" type="primary">mdtH_2</name>
    <name evidence="9" type="ORF">Mterra_03184</name>
</gene>
<reference evidence="9 10" key="1">
    <citation type="submission" date="2018-08" db="EMBL/GenBank/DDBJ databases">
        <title>Meiothermus terrae DSM 26712 genome sequencing project.</title>
        <authorList>
            <person name="Da Costa M.S."/>
            <person name="Albuquerque L."/>
            <person name="Raposo P."/>
            <person name="Froufe H.J.C."/>
            <person name="Barroso C.S."/>
            <person name="Egas C."/>
        </authorList>
    </citation>
    <scope>NUCLEOTIDE SEQUENCE [LARGE SCALE GENOMIC DNA]</scope>
    <source>
        <strain evidence="9 10">DSM 26712</strain>
    </source>
</reference>
<feature type="transmembrane region" description="Helical" evidence="7">
    <location>
        <begin position="236"/>
        <end position="253"/>
    </location>
</feature>
<evidence type="ECO:0000259" key="8">
    <source>
        <dbReference type="PROSITE" id="PS50850"/>
    </source>
</evidence>
<evidence type="ECO:0000313" key="10">
    <source>
        <dbReference type="Proteomes" id="UP000265715"/>
    </source>
</evidence>
<dbReference type="AlphaFoldDB" id="A0A399EC69"/>
<feature type="transmembrane region" description="Helical" evidence="7">
    <location>
        <begin position="213"/>
        <end position="230"/>
    </location>
</feature>
<name>A0A399EC69_9DEIN</name>
<evidence type="ECO:0000256" key="3">
    <source>
        <dbReference type="ARBA" id="ARBA00022475"/>
    </source>
</evidence>
<evidence type="ECO:0000256" key="2">
    <source>
        <dbReference type="ARBA" id="ARBA00022448"/>
    </source>
</evidence>
<keyword evidence="10" id="KW-1185">Reference proteome</keyword>
<dbReference type="PANTHER" id="PTHR23517:SF2">
    <property type="entry name" value="MULTIDRUG RESISTANCE PROTEIN MDTH"/>
    <property type="match status" value="1"/>
</dbReference>
<feature type="transmembrane region" description="Helical" evidence="7">
    <location>
        <begin position="305"/>
        <end position="324"/>
    </location>
</feature>